<evidence type="ECO:0000313" key="1">
    <source>
        <dbReference type="EMBL" id="PNP84195.1"/>
    </source>
</evidence>
<name>A0A2K0WPJ6_GIBNY</name>
<dbReference type="AlphaFoldDB" id="A0A2K0WPJ6"/>
<protein>
    <recommendedName>
        <fullName evidence="3">Fungal N-terminal domain-containing protein</fullName>
    </recommendedName>
</protein>
<evidence type="ECO:0000313" key="2">
    <source>
        <dbReference type="Proteomes" id="UP000236664"/>
    </source>
</evidence>
<dbReference type="EMBL" id="MTQA01000047">
    <property type="protein sequence ID" value="PNP84195.1"/>
    <property type="molecule type" value="Genomic_DNA"/>
</dbReference>
<gene>
    <name evidence="1" type="ORF">FNYG_02883</name>
</gene>
<evidence type="ECO:0008006" key="3">
    <source>
        <dbReference type="Google" id="ProtNLM"/>
    </source>
</evidence>
<keyword evidence="2" id="KW-1185">Reference proteome</keyword>
<reference evidence="1 2" key="1">
    <citation type="submission" date="2017-06" db="EMBL/GenBank/DDBJ databases">
        <title>Genome of Fusarium nygamai isolate CS10214.</title>
        <authorList>
            <person name="Gardiner D.M."/>
            <person name="Obanor F."/>
            <person name="Kazan K."/>
        </authorList>
    </citation>
    <scope>NUCLEOTIDE SEQUENCE [LARGE SCALE GENOMIC DNA]</scope>
    <source>
        <strain evidence="1 2">CS10214</strain>
    </source>
</reference>
<dbReference type="OrthoDB" id="1577640at2759"/>
<accession>A0A2K0WPJ6</accession>
<sequence length="148" mass="16071">MADPVGITGTAIGVVSFGLQLYTGISQYLGAVKGRDEDLQRAKQYANAFQASLKVLGDTILKVNDEQAAAKSVIQDCKLSCEAELTALGALLNDLKGPQPLQDDPFSKVKGSLQKWSYPFKQRNLSRLEERLESTNSILKLSLSALQL</sequence>
<dbReference type="Proteomes" id="UP000236664">
    <property type="component" value="Unassembled WGS sequence"/>
</dbReference>
<comment type="caution">
    <text evidence="1">The sequence shown here is derived from an EMBL/GenBank/DDBJ whole genome shotgun (WGS) entry which is preliminary data.</text>
</comment>
<organism evidence="1 2">
    <name type="scientific">Gibberella nygamai</name>
    <name type="common">Bean root rot disease fungus</name>
    <name type="synonym">Fusarium nygamai</name>
    <dbReference type="NCBI Taxonomy" id="42673"/>
    <lineage>
        <taxon>Eukaryota</taxon>
        <taxon>Fungi</taxon>
        <taxon>Dikarya</taxon>
        <taxon>Ascomycota</taxon>
        <taxon>Pezizomycotina</taxon>
        <taxon>Sordariomycetes</taxon>
        <taxon>Hypocreomycetidae</taxon>
        <taxon>Hypocreales</taxon>
        <taxon>Nectriaceae</taxon>
        <taxon>Fusarium</taxon>
        <taxon>Fusarium fujikuroi species complex</taxon>
    </lineage>
</organism>
<proteinExistence type="predicted"/>